<name>A0A418SVQ7_9RHOB</name>
<dbReference type="Pfam" id="PF06527">
    <property type="entry name" value="TniQ"/>
    <property type="match status" value="1"/>
</dbReference>
<dbReference type="AlphaFoldDB" id="A0A418SVQ7"/>
<gene>
    <name evidence="2" type="ORF">D3P04_12140</name>
</gene>
<protein>
    <recommendedName>
        <fullName evidence="1">TniQ domain-containing protein</fullName>
    </recommendedName>
</protein>
<dbReference type="InterPro" id="IPR009492">
    <property type="entry name" value="TniQ"/>
</dbReference>
<feature type="domain" description="TniQ" evidence="1">
    <location>
        <begin position="7"/>
        <end position="136"/>
    </location>
</feature>
<dbReference type="OrthoDB" id="7595282at2"/>
<evidence type="ECO:0000259" key="1">
    <source>
        <dbReference type="Pfam" id="PF06527"/>
    </source>
</evidence>
<evidence type="ECO:0000313" key="2">
    <source>
        <dbReference type="EMBL" id="RJE85034.1"/>
    </source>
</evidence>
<organism evidence="2 3">
    <name type="scientific">Paracoccus onubensis</name>
    <dbReference type="NCBI Taxonomy" id="1675788"/>
    <lineage>
        <taxon>Bacteria</taxon>
        <taxon>Pseudomonadati</taxon>
        <taxon>Pseudomonadota</taxon>
        <taxon>Alphaproteobacteria</taxon>
        <taxon>Rhodobacterales</taxon>
        <taxon>Paracoccaceae</taxon>
        <taxon>Paracoccus</taxon>
    </lineage>
</organism>
<comment type="caution">
    <text evidence="2">The sequence shown here is derived from an EMBL/GenBank/DDBJ whole genome shotgun (WGS) entry which is preliminary data.</text>
</comment>
<proteinExistence type="predicted"/>
<dbReference type="EMBL" id="QZCG01000007">
    <property type="protein sequence ID" value="RJE85034.1"/>
    <property type="molecule type" value="Genomic_DNA"/>
</dbReference>
<dbReference type="Proteomes" id="UP000284202">
    <property type="component" value="Unassembled WGS sequence"/>
</dbReference>
<evidence type="ECO:0000313" key="3">
    <source>
        <dbReference type="Proteomes" id="UP000284202"/>
    </source>
</evidence>
<reference evidence="3" key="1">
    <citation type="submission" date="2018-09" db="EMBL/GenBank/DDBJ databases">
        <title>Acidovorax cavernicola nov. sp. isolated from Gruta de las Maravillas (Aracena, Spain).</title>
        <authorList>
            <person name="Jurado V."/>
            <person name="Gutierrez-Patricio S."/>
            <person name="Gonzalez-Pimentel J.L."/>
            <person name="Miller A.Z."/>
            <person name="Laiz L."/>
            <person name="Saiz-Jimenez C."/>
        </authorList>
    </citation>
    <scope>NUCLEOTIDE SEQUENCE [LARGE SCALE GENOMIC DNA]</scope>
    <source>
        <strain evidence="3">1011MAR3C25</strain>
    </source>
</reference>
<keyword evidence="3" id="KW-1185">Reference proteome</keyword>
<accession>A0A418SVQ7</accession>
<sequence length="608" mass="68779">MTNLALSLAPQPSEPAIGVASRIAMKLGISNVSDCLLDLGINWPLFRRGRPTEIEQFADIIDADGAILLHESFAPRPEGRFSFRGHLLDRPMVNRCEIRLCPLCVLEDHDRGGTLERYCRAHWQLNQLRTCPHHSVPIMTLPSPPAPHYALDFARIVERNFEIIQQAAATTVVRSHRFESWLLHRLAYQRPRHWFDELEVSVVTQLCEKAGTALCFGAAAAPRQLDSEQLATATEVAFQRLAATNARLEPLIREIWEACPSQRPGYYTAFGNLWRWLDKAKGDHRYKRVLQEMADFVFTHQSIPAGTSLLGQICKERRYHSVKSAAAAYGLNTSRTDRLLKTLIKDGQGLGVEAIDPLLSRITSCLPRVKAAKRMGVSPDMFDRLKHIGRLLPAFSGENVADLFDIKELDHLRHTIFSHAQIVHQRPPNCSRITAAAGIVSVPCEEILAMVAEGKIAFVGQEAGNHRMCDLYVNRDELRDLVHGPEEPIPPNQLTIDQTRRVLHLNTQTIAWLIRQGYLPTRRYWNERRRRHSRLIAKADVNAFANRYVSLGALAAEARIQANHVARRLERKGIIPIDFPPNLNKIFLREVVRPSEHVGRLVLPSSHK</sequence>
<dbReference type="RefSeq" id="WP_119749185.1">
    <property type="nucleotide sequence ID" value="NZ_QZCG01000007.1"/>
</dbReference>